<comment type="caution">
    <text evidence="2">The sequence shown here is derived from an EMBL/GenBank/DDBJ whole genome shotgun (WGS) entry which is preliminary data.</text>
</comment>
<dbReference type="eggNOG" id="ENOG502RXKA">
    <property type="taxonomic scope" value="Eukaryota"/>
</dbReference>
<evidence type="ECO:0000313" key="2">
    <source>
        <dbReference type="EMBL" id="GAA99576.1"/>
    </source>
</evidence>
<feature type="signal peptide" evidence="1">
    <location>
        <begin position="1"/>
        <end position="18"/>
    </location>
</feature>
<dbReference type="PANTHER" id="PTHR31694:SF26">
    <property type="entry name" value="OS05G0151100 PROTEIN"/>
    <property type="match status" value="1"/>
</dbReference>
<dbReference type="InterPro" id="IPR009078">
    <property type="entry name" value="Ferritin-like_SF"/>
</dbReference>
<reference evidence="2 3" key="1">
    <citation type="journal article" date="2011" name="J. Gen. Appl. Microbiol.">
        <title>Draft genome sequencing of the enigmatic basidiomycete Mixia osmundae.</title>
        <authorList>
            <person name="Nishida H."/>
            <person name="Nagatsuka Y."/>
            <person name="Sugiyama J."/>
        </authorList>
    </citation>
    <scope>NUCLEOTIDE SEQUENCE [LARGE SCALE GENOMIC DNA]</scope>
    <source>
        <strain evidence="3">CBS 9802 / IAM 14324 / JCM 22182 / KY 12970</strain>
    </source>
</reference>
<dbReference type="EMBL" id="BABT02000220">
    <property type="protein sequence ID" value="GAA99576.1"/>
    <property type="molecule type" value="Genomic_DNA"/>
</dbReference>
<keyword evidence="3" id="KW-1185">Reference proteome</keyword>
<protein>
    <recommendedName>
        <fullName evidence="4">Ferritin-like domain-containing protein</fullName>
    </recommendedName>
</protein>
<dbReference type="CDD" id="cd00657">
    <property type="entry name" value="Ferritin_like"/>
    <property type="match status" value="1"/>
</dbReference>
<dbReference type="Pfam" id="PF13668">
    <property type="entry name" value="Ferritin_2"/>
    <property type="match status" value="1"/>
</dbReference>
<dbReference type="STRING" id="764103.G7E8V8"/>
<dbReference type="AlphaFoldDB" id="G7E8V8"/>
<accession>G7E8V8</accession>
<evidence type="ECO:0000256" key="1">
    <source>
        <dbReference type="SAM" id="SignalP"/>
    </source>
</evidence>
<dbReference type="InParanoid" id="G7E8V8"/>
<organism evidence="2 3">
    <name type="scientific">Mixia osmundae (strain CBS 9802 / IAM 14324 / JCM 22182 / KY 12970)</name>
    <dbReference type="NCBI Taxonomy" id="764103"/>
    <lineage>
        <taxon>Eukaryota</taxon>
        <taxon>Fungi</taxon>
        <taxon>Dikarya</taxon>
        <taxon>Basidiomycota</taxon>
        <taxon>Pucciniomycotina</taxon>
        <taxon>Mixiomycetes</taxon>
        <taxon>Mixiales</taxon>
        <taxon>Mixiaceae</taxon>
        <taxon>Mixia</taxon>
    </lineage>
</organism>
<keyword evidence="1" id="KW-0732">Signal</keyword>
<dbReference type="InterPro" id="IPR012347">
    <property type="entry name" value="Ferritin-like"/>
</dbReference>
<reference evidence="2 3" key="2">
    <citation type="journal article" date="2012" name="Open Biol.">
        <title>Characteristics of nucleosomes and linker DNA regions on the genome of the basidiomycete Mixia osmundae revealed by mono- and dinucleosome mapping.</title>
        <authorList>
            <person name="Nishida H."/>
            <person name="Kondo S."/>
            <person name="Matsumoto T."/>
            <person name="Suzuki Y."/>
            <person name="Yoshikawa H."/>
            <person name="Taylor T.D."/>
            <person name="Sugiyama J."/>
        </authorList>
    </citation>
    <scope>NUCLEOTIDE SEQUENCE [LARGE SCALE GENOMIC DNA]</scope>
    <source>
        <strain evidence="3">CBS 9802 / IAM 14324 / JCM 22182 / KY 12970</strain>
    </source>
</reference>
<dbReference type="Gene3D" id="1.20.1260.10">
    <property type="match status" value="1"/>
</dbReference>
<dbReference type="Proteomes" id="UP000009131">
    <property type="component" value="Unassembled WGS sequence"/>
</dbReference>
<dbReference type="SUPFAM" id="SSF47240">
    <property type="entry name" value="Ferritin-like"/>
    <property type="match status" value="1"/>
</dbReference>
<dbReference type="OrthoDB" id="1001765at2759"/>
<sequence length="314" mass="33376">MLFKSLFTAALGATAVIAAPLGLEKRQSGGNLTDADILNFALTLEHLEATFYAEYLNKYSAADFASAGFPEWVRYRVSEIANHERSHVEFLTTALRAAGATPVSKCNYTFPVTSVDTFLAVAVILEGVGISAYLGAAASIASKAYLTYAGSILSIETRHNTWLRSSAMNESPFPSAYEAYNSPDAVFSLAAPFIDPKCSQIAALPLMAFPALAASKTAANAGDKVTFKTNATGGTTLAIVRPLGNQYFNYTQGESFTIPKGVQGQTYFILSSSESIADDAVVAGPAVIEIADKATLYNYNNVTVGFDGPQYNID</sequence>
<name>G7E8V8_MIXOS</name>
<gene>
    <name evidence="2" type="primary">Mo06277</name>
    <name evidence="2" type="ORF">E5Q_06277</name>
</gene>
<dbReference type="HOGENOM" id="CLU_029630_0_0_1"/>
<dbReference type="InterPro" id="IPR052965">
    <property type="entry name" value="Pigment-catalase-like"/>
</dbReference>
<feature type="chain" id="PRO_5003493007" description="Ferritin-like domain-containing protein" evidence="1">
    <location>
        <begin position="19"/>
        <end position="314"/>
    </location>
</feature>
<proteinExistence type="predicted"/>
<evidence type="ECO:0008006" key="4">
    <source>
        <dbReference type="Google" id="ProtNLM"/>
    </source>
</evidence>
<dbReference type="PANTHER" id="PTHR31694">
    <property type="entry name" value="DESICCATION-LIKE PROTEIN"/>
    <property type="match status" value="1"/>
</dbReference>
<evidence type="ECO:0000313" key="3">
    <source>
        <dbReference type="Proteomes" id="UP000009131"/>
    </source>
</evidence>